<comment type="caution">
    <text evidence="8">The sequence shown here is derived from an EMBL/GenBank/DDBJ whole genome shotgun (WGS) entry which is preliminary data.</text>
</comment>
<dbReference type="Pfam" id="PF00486">
    <property type="entry name" value="Trans_reg_C"/>
    <property type="match status" value="1"/>
</dbReference>
<dbReference type="PROSITE" id="PS51755">
    <property type="entry name" value="OMPR_PHOB"/>
    <property type="match status" value="1"/>
</dbReference>
<dbReference type="InterPro" id="IPR051677">
    <property type="entry name" value="AfsR-DnrI-RedD_regulator"/>
</dbReference>
<dbReference type="Gene3D" id="1.10.10.10">
    <property type="entry name" value="Winged helix-like DNA-binding domain superfamily/Winged helix DNA-binding domain"/>
    <property type="match status" value="1"/>
</dbReference>
<dbReference type="InterPro" id="IPR016032">
    <property type="entry name" value="Sig_transdc_resp-reg_C-effctor"/>
</dbReference>
<reference evidence="8" key="1">
    <citation type="submission" date="2022-06" db="EMBL/GenBank/DDBJ databases">
        <title>Genomic Encyclopedia of Archaeal and Bacterial Type Strains, Phase II (KMG-II): from individual species to whole genera.</title>
        <authorList>
            <person name="Goeker M."/>
        </authorList>
    </citation>
    <scope>NUCLEOTIDE SEQUENCE</scope>
    <source>
        <strain evidence="8">DSM 43935</strain>
    </source>
</reference>
<sequence length="952" mass="101971">MTHHVGEAVRFEILGMLRAVRGSDEHTAAAVELGTPKQRAVLAVLLLARNTPVSRARIIDAVWAEAAPPSAVNLVQTYIAGLRRALEPGRARRAPGRLLTSTADGYLLRVDAGALDLEVFEQRTARATRLRDAGELAEAAATLAEALRMWRADPLGGVPGLFAEVERGRLVERRLAVLEEYAELSLALGRGARLVGELSRLLAEHPLRERLHGLLMRALHQAGRPAEALAAYRTARAVLVAELGVEPGPELRRLHQVILAGGAPEPAPAGGAVTAGGAGTDLGPAPTPAQLPRDPTTFLGRDGELAELDALLAEAHGTGPVVVVTGPAGVGKTALAVHWAHRVREHFPDGQLHADLHGYHPNREPLDAGEVLGRFLRALGVPPEEVPAATEERSALYRTVSADRRMLVLLDNARGSEELLPLLPGARSCVLVTSRRRLVGLVAHADARLVDLDMLAPEAAVAVLSRIAGGERARAEPGELDRLARLCDRLPLALRIAAARLAAAPTLRVAELVAELGSEHGRLGALGLEDGQSTVRAALDASHRALPAPAARVLALLGLHPGPEVTAWLVAATAEVPLPEAQRALDALVAAHLLAVGEPGRYTAHDLVRAYTRELAGQLPPEAAHTATERMLDYYLHCADLADGLLPIARGAVRVDPRWPPAHTPPLRTGSQAMAWLDVERANLVAAAEHAEANGWLTHAWQLPYTLSRFFWLRTDRNTWLRTHQLALRAARELGDPDAQFVTLFNLGVVLLQFRRFDEALAVQREALAVSRAQGDVDRQARALTTIANTLQDLGRHADSEEHYREAVRISHTAGARWAEANASHNLGLLQLATHRPEAAETTLRAALRMYHEVAERCGEASCLTDLAGVLLDRGRLADALVVARQALGVARQAASAYHQALAHDRVAAVLDRQGAAGATAHWQRALALFCDLDAPEAGVVRAHLARAKAGR</sequence>
<feature type="domain" description="OmpR/PhoB-type" evidence="7">
    <location>
        <begin position="1"/>
        <end position="110"/>
    </location>
</feature>
<dbReference type="InterPro" id="IPR005158">
    <property type="entry name" value="BTAD"/>
</dbReference>
<dbReference type="GO" id="GO:0006355">
    <property type="term" value="P:regulation of DNA-templated transcription"/>
    <property type="evidence" value="ECO:0007669"/>
    <property type="project" value="InterPro"/>
</dbReference>
<dbReference type="InterPro" id="IPR027417">
    <property type="entry name" value="P-loop_NTPase"/>
</dbReference>
<evidence type="ECO:0000259" key="7">
    <source>
        <dbReference type="PROSITE" id="PS51755"/>
    </source>
</evidence>
<dbReference type="InterPro" id="IPR011990">
    <property type="entry name" value="TPR-like_helical_dom_sf"/>
</dbReference>
<dbReference type="GO" id="GO:0003677">
    <property type="term" value="F:DNA binding"/>
    <property type="evidence" value="ECO:0007669"/>
    <property type="project" value="UniProtKB-UniRule"/>
</dbReference>
<dbReference type="Gene3D" id="1.25.40.10">
    <property type="entry name" value="Tetratricopeptide repeat domain"/>
    <property type="match status" value="2"/>
</dbReference>
<dbReference type="PANTHER" id="PTHR35807">
    <property type="entry name" value="TRANSCRIPTIONAL REGULATOR REDD-RELATED"/>
    <property type="match status" value="1"/>
</dbReference>
<dbReference type="Gene3D" id="3.40.50.300">
    <property type="entry name" value="P-loop containing nucleotide triphosphate hydrolases"/>
    <property type="match status" value="1"/>
</dbReference>
<evidence type="ECO:0000313" key="9">
    <source>
        <dbReference type="Proteomes" id="UP001206128"/>
    </source>
</evidence>
<dbReference type="Pfam" id="PF13191">
    <property type="entry name" value="AAA_16"/>
    <property type="match status" value="1"/>
</dbReference>
<dbReference type="InterPro" id="IPR041664">
    <property type="entry name" value="AAA_16"/>
</dbReference>
<feature type="DNA-binding region" description="OmpR/PhoB-type" evidence="5">
    <location>
        <begin position="1"/>
        <end position="110"/>
    </location>
</feature>
<dbReference type="SMART" id="SM01043">
    <property type="entry name" value="BTAD"/>
    <property type="match status" value="1"/>
</dbReference>
<dbReference type="PANTHER" id="PTHR35807:SF1">
    <property type="entry name" value="TRANSCRIPTIONAL REGULATOR REDD"/>
    <property type="match status" value="1"/>
</dbReference>
<dbReference type="EMBL" id="JAMTCK010000007">
    <property type="protein sequence ID" value="MCP2166369.1"/>
    <property type="molecule type" value="Genomic_DNA"/>
</dbReference>
<dbReference type="CDD" id="cd15831">
    <property type="entry name" value="BTAD"/>
    <property type="match status" value="1"/>
</dbReference>
<accession>A0AAE3KHE4</accession>
<name>A0AAE3KHE4_9PSEU</name>
<dbReference type="InterPro" id="IPR036388">
    <property type="entry name" value="WH-like_DNA-bd_sf"/>
</dbReference>
<evidence type="ECO:0000256" key="3">
    <source>
        <dbReference type="ARBA" id="ARBA00023125"/>
    </source>
</evidence>
<dbReference type="GO" id="GO:0000160">
    <property type="term" value="P:phosphorelay signal transduction system"/>
    <property type="evidence" value="ECO:0007669"/>
    <property type="project" value="InterPro"/>
</dbReference>
<evidence type="ECO:0000256" key="1">
    <source>
        <dbReference type="ARBA" id="ARBA00005820"/>
    </source>
</evidence>
<gene>
    <name evidence="8" type="ORF">LX83_003237</name>
</gene>
<evidence type="ECO:0000256" key="4">
    <source>
        <dbReference type="ARBA" id="ARBA00023163"/>
    </source>
</evidence>
<dbReference type="SUPFAM" id="SSF52540">
    <property type="entry name" value="P-loop containing nucleoside triphosphate hydrolases"/>
    <property type="match status" value="1"/>
</dbReference>
<dbReference type="Pfam" id="PF13374">
    <property type="entry name" value="TPR_10"/>
    <property type="match status" value="2"/>
</dbReference>
<evidence type="ECO:0000313" key="8">
    <source>
        <dbReference type="EMBL" id="MCP2166369.1"/>
    </source>
</evidence>
<organism evidence="8 9">
    <name type="scientific">Goodfellowiella coeruleoviolacea</name>
    <dbReference type="NCBI Taxonomy" id="334858"/>
    <lineage>
        <taxon>Bacteria</taxon>
        <taxon>Bacillati</taxon>
        <taxon>Actinomycetota</taxon>
        <taxon>Actinomycetes</taxon>
        <taxon>Pseudonocardiales</taxon>
        <taxon>Pseudonocardiaceae</taxon>
        <taxon>Goodfellowiella</taxon>
    </lineage>
</organism>
<dbReference type="Pfam" id="PF13424">
    <property type="entry name" value="TPR_12"/>
    <property type="match status" value="1"/>
</dbReference>
<evidence type="ECO:0000256" key="5">
    <source>
        <dbReference type="PROSITE-ProRule" id="PRU01091"/>
    </source>
</evidence>
<evidence type="ECO:0000256" key="6">
    <source>
        <dbReference type="SAM" id="MobiDB-lite"/>
    </source>
</evidence>
<dbReference type="SUPFAM" id="SSF48452">
    <property type="entry name" value="TPR-like"/>
    <property type="match status" value="2"/>
</dbReference>
<dbReference type="AlphaFoldDB" id="A0AAE3KHE4"/>
<dbReference type="SUPFAM" id="SSF46894">
    <property type="entry name" value="C-terminal effector domain of the bipartite response regulators"/>
    <property type="match status" value="1"/>
</dbReference>
<proteinExistence type="inferred from homology"/>
<dbReference type="SMART" id="SM00862">
    <property type="entry name" value="Trans_reg_C"/>
    <property type="match status" value="1"/>
</dbReference>
<keyword evidence="3 5" id="KW-0238">DNA-binding</keyword>
<protein>
    <submittedName>
        <fullName evidence="8">DNA-binding transcriptional activator of the SARP family</fullName>
    </submittedName>
</protein>
<keyword evidence="9" id="KW-1185">Reference proteome</keyword>
<dbReference type="Proteomes" id="UP001206128">
    <property type="component" value="Unassembled WGS sequence"/>
</dbReference>
<dbReference type="InterPro" id="IPR001867">
    <property type="entry name" value="OmpR/PhoB-type_DNA-bd"/>
</dbReference>
<keyword evidence="2" id="KW-0805">Transcription regulation</keyword>
<dbReference type="Pfam" id="PF03704">
    <property type="entry name" value="BTAD"/>
    <property type="match status" value="1"/>
</dbReference>
<feature type="region of interest" description="Disordered" evidence="6">
    <location>
        <begin position="268"/>
        <end position="291"/>
    </location>
</feature>
<dbReference type="PRINTS" id="PR00364">
    <property type="entry name" value="DISEASERSIST"/>
</dbReference>
<dbReference type="SMART" id="SM00028">
    <property type="entry name" value="TPR"/>
    <property type="match status" value="5"/>
</dbReference>
<comment type="similarity">
    <text evidence="1">Belongs to the AfsR/DnrI/RedD regulatory family.</text>
</comment>
<dbReference type="InterPro" id="IPR019734">
    <property type="entry name" value="TPR_rpt"/>
</dbReference>
<evidence type="ECO:0000256" key="2">
    <source>
        <dbReference type="ARBA" id="ARBA00023015"/>
    </source>
</evidence>
<keyword evidence="4" id="KW-0804">Transcription</keyword>